<evidence type="ECO:0000256" key="1">
    <source>
        <dbReference type="ARBA" id="ARBA00012528"/>
    </source>
</evidence>
<dbReference type="AlphaFoldDB" id="A0A833UAQ3"/>
<dbReference type="PROSITE" id="PS50887">
    <property type="entry name" value="GGDEF"/>
    <property type="match status" value="1"/>
</dbReference>
<dbReference type="InterPro" id="IPR050469">
    <property type="entry name" value="Diguanylate_Cyclase"/>
</dbReference>
<dbReference type="NCBIfam" id="TIGR00254">
    <property type="entry name" value="GGDEF"/>
    <property type="match status" value="1"/>
</dbReference>
<gene>
    <name evidence="4" type="ORF">GAK29_03577</name>
</gene>
<organism evidence="4 5">
    <name type="scientific">Acinetobacter bereziniae</name>
    <name type="common">Acinetobacter genomosp. 10</name>
    <dbReference type="NCBI Taxonomy" id="106648"/>
    <lineage>
        <taxon>Bacteria</taxon>
        <taxon>Pseudomonadati</taxon>
        <taxon>Pseudomonadota</taxon>
        <taxon>Gammaproteobacteria</taxon>
        <taxon>Moraxellales</taxon>
        <taxon>Moraxellaceae</taxon>
        <taxon>Acinetobacter</taxon>
    </lineage>
</organism>
<dbReference type="InterPro" id="IPR000160">
    <property type="entry name" value="GGDEF_dom"/>
</dbReference>
<dbReference type="EMBL" id="WNDP01000119">
    <property type="protein sequence ID" value="KAF1020611.1"/>
    <property type="molecule type" value="Genomic_DNA"/>
</dbReference>
<dbReference type="Proteomes" id="UP000490535">
    <property type="component" value="Unassembled WGS sequence"/>
</dbReference>
<dbReference type="InterPro" id="IPR029787">
    <property type="entry name" value="Nucleotide_cyclase"/>
</dbReference>
<dbReference type="GO" id="GO:0005886">
    <property type="term" value="C:plasma membrane"/>
    <property type="evidence" value="ECO:0007669"/>
    <property type="project" value="TreeGrafter"/>
</dbReference>
<dbReference type="GO" id="GO:0052621">
    <property type="term" value="F:diguanylate cyclase activity"/>
    <property type="evidence" value="ECO:0007669"/>
    <property type="project" value="UniProtKB-EC"/>
</dbReference>
<dbReference type="EC" id="2.7.7.65" evidence="1"/>
<evidence type="ECO:0000313" key="4">
    <source>
        <dbReference type="EMBL" id="KAF1020611.1"/>
    </source>
</evidence>
<dbReference type="SUPFAM" id="SSF55073">
    <property type="entry name" value="Nucleotide cyclase"/>
    <property type="match status" value="1"/>
</dbReference>
<dbReference type="PANTHER" id="PTHR45138:SF9">
    <property type="entry name" value="DIGUANYLATE CYCLASE DGCM-RELATED"/>
    <property type="match status" value="1"/>
</dbReference>
<evidence type="ECO:0000313" key="5">
    <source>
        <dbReference type="Proteomes" id="UP000490535"/>
    </source>
</evidence>
<comment type="caution">
    <text evidence="4">The sequence shown here is derived from an EMBL/GenBank/DDBJ whole genome shotgun (WGS) entry which is preliminary data.</text>
</comment>
<evidence type="ECO:0000256" key="2">
    <source>
        <dbReference type="ARBA" id="ARBA00034247"/>
    </source>
</evidence>
<accession>A0A833UAQ3</accession>
<protein>
    <recommendedName>
        <fullName evidence="1">diguanylate cyclase</fullName>
        <ecNumber evidence="1">2.7.7.65</ecNumber>
    </recommendedName>
</protein>
<name>A0A833UAQ3_ACIBZ</name>
<dbReference type="Pfam" id="PF00990">
    <property type="entry name" value="GGDEF"/>
    <property type="match status" value="1"/>
</dbReference>
<evidence type="ECO:0000259" key="3">
    <source>
        <dbReference type="PROSITE" id="PS50887"/>
    </source>
</evidence>
<feature type="domain" description="GGDEF" evidence="3">
    <location>
        <begin position="1"/>
        <end position="70"/>
    </location>
</feature>
<proteinExistence type="predicted"/>
<dbReference type="PANTHER" id="PTHR45138">
    <property type="entry name" value="REGULATORY COMPONENTS OF SENSORY TRANSDUCTION SYSTEM"/>
    <property type="match status" value="1"/>
</dbReference>
<dbReference type="InterPro" id="IPR043128">
    <property type="entry name" value="Rev_trsase/Diguanyl_cyclase"/>
</dbReference>
<sequence>MDIAERCRKAIEKEVIVLDRERMINVTASFGVAASINPFVITKEEIIRQADQALYLAKKNGRNQVRHFLEIKITRSSDSKKAI</sequence>
<dbReference type="Gene3D" id="3.30.70.270">
    <property type="match status" value="1"/>
</dbReference>
<reference evidence="5" key="1">
    <citation type="journal article" date="2020" name="MBio">
        <title>Horizontal gene transfer to a defensive symbiont with a reduced genome amongst a multipartite beetle microbiome.</title>
        <authorList>
            <person name="Waterworth S.C."/>
            <person name="Florez L.V."/>
            <person name="Rees E.R."/>
            <person name="Hertweck C."/>
            <person name="Kaltenpoth M."/>
            <person name="Kwan J.C."/>
        </authorList>
    </citation>
    <scope>NUCLEOTIDE SEQUENCE [LARGE SCALE GENOMIC DNA]</scope>
</reference>
<dbReference type="GO" id="GO:0043709">
    <property type="term" value="P:cell adhesion involved in single-species biofilm formation"/>
    <property type="evidence" value="ECO:0007669"/>
    <property type="project" value="TreeGrafter"/>
</dbReference>
<dbReference type="GO" id="GO:1902201">
    <property type="term" value="P:negative regulation of bacterial-type flagellum-dependent cell motility"/>
    <property type="evidence" value="ECO:0007669"/>
    <property type="project" value="TreeGrafter"/>
</dbReference>
<comment type="catalytic activity">
    <reaction evidence="2">
        <text>2 GTP = 3',3'-c-di-GMP + 2 diphosphate</text>
        <dbReference type="Rhea" id="RHEA:24898"/>
        <dbReference type="ChEBI" id="CHEBI:33019"/>
        <dbReference type="ChEBI" id="CHEBI:37565"/>
        <dbReference type="ChEBI" id="CHEBI:58805"/>
        <dbReference type="EC" id="2.7.7.65"/>
    </reaction>
</comment>